<dbReference type="Gene3D" id="1.10.1760.20">
    <property type="match status" value="1"/>
</dbReference>
<dbReference type="RefSeq" id="WP_066865479.1">
    <property type="nucleotide sequence ID" value="NZ_CABKVV010000014.1"/>
</dbReference>
<feature type="transmembrane region" description="Helical" evidence="1">
    <location>
        <begin position="7"/>
        <end position="25"/>
    </location>
</feature>
<evidence type="ECO:0000313" key="2">
    <source>
        <dbReference type="EMBL" id="MCQ4838636.1"/>
    </source>
</evidence>
<keyword evidence="3" id="KW-1185">Reference proteome</keyword>
<reference evidence="2 3" key="1">
    <citation type="submission" date="2022-06" db="EMBL/GenBank/DDBJ databases">
        <title>Isolation of gut microbiota from human fecal samples.</title>
        <authorList>
            <person name="Pamer E.G."/>
            <person name="Barat B."/>
            <person name="Waligurski E."/>
            <person name="Medina S."/>
            <person name="Paddock L."/>
            <person name="Mostad J."/>
        </authorList>
    </citation>
    <scope>NUCLEOTIDE SEQUENCE [LARGE SCALE GENOMIC DNA]</scope>
    <source>
        <strain evidence="2 3">DFI.9.73</strain>
    </source>
</reference>
<evidence type="ECO:0000256" key="1">
    <source>
        <dbReference type="SAM" id="Phobius"/>
    </source>
</evidence>
<name>A0ABT1RVG5_9FIRM</name>
<evidence type="ECO:0008006" key="4">
    <source>
        <dbReference type="Google" id="ProtNLM"/>
    </source>
</evidence>
<organism evidence="2 3">
    <name type="scientific">Neglectibacter timonensis</name>
    <dbReference type="NCBI Taxonomy" id="1776382"/>
    <lineage>
        <taxon>Bacteria</taxon>
        <taxon>Bacillati</taxon>
        <taxon>Bacillota</taxon>
        <taxon>Clostridia</taxon>
        <taxon>Eubacteriales</taxon>
        <taxon>Oscillospiraceae</taxon>
        <taxon>Neglectibacter</taxon>
    </lineage>
</organism>
<accession>A0ABT1RVG5</accession>
<keyword evidence="1" id="KW-0472">Membrane</keyword>
<comment type="caution">
    <text evidence="2">The sequence shown here is derived from an EMBL/GenBank/DDBJ whole genome shotgun (WGS) entry which is preliminary data.</text>
</comment>
<gene>
    <name evidence="2" type="ORF">NE695_01755</name>
</gene>
<keyword evidence="1" id="KW-0812">Transmembrane</keyword>
<protein>
    <recommendedName>
        <fullName evidence="4">Energy-coupling factor transport system substrate-specific component</fullName>
    </recommendedName>
</protein>
<dbReference type="GeneID" id="90532955"/>
<feature type="transmembrane region" description="Helical" evidence="1">
    <location>
        <begin position="103"/>
        <end position="123"/>
    </location>
</feature>
<sequence length="190" mass="20994">MSKTKRYLIVMLLSVLMNQGFYILASDNGLDLPFWLDFTGTAFAAIVLEPAAGLLVGFVNNFYLAVTLGNTGNIIYFAVSAAIAVICGVCMRKGGRLFAKRILPTMGLLIAVTAVISTLLTIWRTGGRCDSKWELFYYNIAMGWNWGKYVSCFFGTLVIKIYDILATSVLVALFWFILPKSLTLRGEKTA</sequence>
<proteinExistence type="predicted"/>
<evidence type="ECO:0000313" key="3">
    <source>
        <dbReference type="Proteomes" id="UP001524473"/>
    </source>
</evidence>
<feature type="transmembrane region" description="Helical" evidence="1">
    <location>
        <begin position="153"/>
        <end position="178"/>
    </location>
</feature>
<dbReference type="EMBL" id="JANFZH010000002">
    <property type="protein sequence ID" value="MCQ4838636.1"/>
    <property type="molecule type" value="Genomic_DNA"/>
</dbReference>
<dbReference type="Proteomes" id="UP001524473">
    <property type="component" value="Unassembled WGS sequence"/>
</dbReference>
<keyword evidence="1" id="KW-1133">Transmembrane helix</keyword>
<feature type="transmembrane region" description="Helical" evidence="1">
    <location>
        <begin position="74"/>
        <end position="91"/>
    </location>
</feature>